<dbReference type="PROSITE" id="PS00059">
    <property type="entry name" value="ADH_ZINC"/>
    <property type="match status" value="1"/>
</dbReference>
<evidence type="ECO:0000259" key="7">
    <source>
        <dbReference type="SMART" id="SM00829"/>
    </source>
</evidence>
<dbReference type="SUPFAM" id="SSF50129">
    <property type="entry name" value="GroES-like"/>
    <property type="match status" value="1"/>
</dbReference>
<organism evidence="8 9">
    <name type="scientific">Keguizhuia sedimenti</name>
    <dbReference type="NCBI Taxonomy" id="3064264"/>
    <lineage>
        <taxon>Bacteria</taxon>
        <taxon>Pseudomonadati</taxon>
        <taxon>Pseudomonadota</taxon>
        <taxon>Betaproteobacteria</taxon>
        <taxon>Burkholderiales</taxon>
        <taxon>Oxalobacteraceae</taxon>
        <taxon>Keguizhuia</taxon>
    </lineage>
</organism>
<dbReference type="SUPFAM" id="SSF51735">
    <property type="entry name" value="NAD(P)-binding Rossmann-fold domains"/>
    <property type="match status" value="1"/>
</dbReference>
<reference evidence="8 9" key="1">
    <citation type="submission" date="2023-08" db="EMBL/GenBank/DDBJ databases">
        <title>Oxalobacteraceae gen .nov., isolated from river sludge outside the plant.</title>
        <authorList>
            <person name="Zhao S.Y."/>
        </authorList>
    </citation>
    <scope>NUCLEOTIDE SEQUENCE [LARGE SCALE GENOMIC DNA]</scope>
    <source>
        <strain evidence="8 9">R-40</strain>
    </source>
</reference>
<dbReference type="Gene3D" id="3.90.180.10">
    <property type="entry name" value="Medium-chain alcohol dehydrogenases, catalytic domain"/>
    <property type="match status" value="1"/>
</dbReference>
<protein>
    <recommendedName>
        <fullName evidence="3">alcohol dehydrogenase</fullName>
        <ecNumber evidence="3">1.1.1.1</ecNumber>
    </recommendedName>
</protein>
<evidence type="ECO:0000256" key="5">
    <source>
        <dbReference type="ARBA" id="ARBA00022833"/>
    </source>
</evidence>
<feature type="domain" description="Enoyl reductase (ER)" evidence="7">
    <location>
        <begin position="10"/>
        <end position="325"/>
    </location>
</feature>
<dbReference type="PANTHER" id="PTHR42940:SF8">
    <property type="entry name" value="VACUOLAR PROTEIN SORTING-ASSOCIATED PROTEIN 11"/>
    <property type="match status" value="1"/>
</dbReference>
<gene>
    <name evidence="8" type="ORF">Q8A64_10100</name>
</gene>
<evidence type="ECO:0000256" key="6">
    <source>
        <dbReference type="ARBA" id="ARBA00023002"/>
    </source>
</evidence>
<comment type="similarity">
    <text evidence="2">Belongs to the zinc-containing alcohol dehydrogenase family.</text>
</comment>
<keyword evidence="6" id="KW-0560">Oxidoreductase</keyword>
<evidence type="ECO:0000256" key="2">
    <source>
        <dbReference type="ARBA" id="ARBA00008072"/>
    </source>
</evidence>
<evidence type="ECO:0000313" key="8">
    <source>
        <dbReference type="EMBL" id="MDQ9170760.1"/>
    </source>
</evidence>
<dbReference type="PANTHER" id="PTHR42940">
    <property type="entry name" value="ALCOHOL DEHYDROGENASE 1-RELATED"/>
    <property type="match status" value="1"/>
</dbReference>
<dbReference type="EMBL" id="JAUYVH010000005">
    <property type="protein sequence ID" value="MDQ9170760.1"/>
    <property type="molecule type" value="Genomic_DNA"/>
</dbReference>
<dbReference type="Pfam" id="PF08240">
    <property type="entry name" value="ADH_N"/>
    <property type="match status" value="1"/>
</dbReference>
<dbReference type="InterPro" id="IPR020843">
    <property type="entry name" value="ER"/>
</dbReference>
<dbReference type="RefSeq" id="WP_338436815.1">
    <property type="nucleotide sequence ID" value="NZ_JAUYVH010000005.1"/>
</dbReference>
<name>A0ABU1BP41_9BURK</name>
<evidence type="ECO:0000256" key="4">
    <source>
        <dbReference type="ARBA" id="ARBA00022723"/>
    </source>
</evidence>
<keyword evidence="9" id="KW-1185">Reference proteome</keyword>
<dbReference type="Gene3D" id="3.40.50.720">
    <property type="entry name" value="NAD(P)-binding Rossmann-like Domain"/>
    <property type="match status" value="1"/>
</dbReference>
<dbReference type="InterPro" id="IPR036291">
    <property type="entry name" value="NAD(P)-bd_dom_sf"/>
</dbReference>
<proteinExistence type="inferred from homology"/>
<dbReference type="Proteomes" id="UP001225596">
    <property type="component" value="Unassembled WGS sequence"/>
</dbReference>
<evidence type="ECO:0000256" key="3">
    <source>
        <dbReference type="ARBA" id="ARBA00013190"/>
    </source>
</evidence>
<comment type="cofactor">
    <cofactor evidence="1">
        <name>Zn(2+)</name>
        <dbReference type="ChEBI" id="CHEBI:29105"/>
    </cofactor>
</comment>
<dbReference type="EC" id="1.1.1.1" evidence="3"/>
<dbReference type="SMART" id="SM00829">
    <property type="entry name" value="PKS_ER"/>
    <property type="match status" value="1"/>
</dbReference>
<evidence type="ECO:0000313" key="9">
    <source>
        <dbReference type="Proteomes" id="UP001225596"/>
    </source>
</evidence>
<evidence type="ECO:0000256" key="1">
    <source>
        <dbReference type="ARBA" id="ARBA00001947"/>
    </source>
</evidence>
<dbReference type="InterPro" id="IPR013154">
    <property type="entry name" value="ADH-like_N"/>
</dbReference>
<dbReference type="NCBIfam" id="TIGR02822">
    <property type="entry name" value="adh_fam_2"/>
    <property type="match status" value="1"/>
</dbReference>
<dbReference type="InterPro" id="IPR011032">
    <property type="entry name" value="GroES-like_sf"/>
</dbReference>
<keyword evidence="5" id="KW-0862">Zinc</keyword>
<comment type="caution">
    <text evidence="8">The sequence shown here is derived from an EMBL/GenBank/DDBJ whole genome shotgun (WGS) entry which is preliminary data.</text>
</comment>
<accession>A0ABU1BP41</accession>
<sequence>MWAMSLQKPGGELSLAKLAVPLPGPEEIQIRVRACGVCRTDLHIVDQDLPAHKSPVIPGHEVVGEVTGLGPEVRGFSIGDRVGVPWLGSTCHHCPYCLDQRENLCDNPQFTGYDRDGGYAQYMVADARYCFAIPDKYDDLHAAPLLCAGLIGYRAYLMTGNVQSIGLYGFGAAAHILIQVAKHQGKRVLAFTRPDDMRSQDFARSLGADWAGDSMQEPPVQLDAAIIFAPVGDLVPAALRATRKGGVVVCAGIHMSNIPSFPYSLLWGERVLRSVANLTRADGEAFFSAIQEFDLHTSPTAFPMHEANRALSAVRNGSIDGAAVLVMKDGWFPHSAP</sequence>
<dbReference type="InterPro" id="IPR002328">
    <property type="entry name" value="ADH_Zn_CS"/>
</dbReference>
<dbReference type="InterPro" id="IPR014187">
    <property type="entry name" value="ADH_Zn_typ-2"/>
</dbReference>
<keyword evidence="4" id="KW-0479">Metal-binding</keyword>
<dbReference type="CDD" id="cd08298">
    <property type="entry name" value="CAD2"/>
    <property type="match status" value="1"/>
</dbReference>